<dbReference type="RefSeq" id="XP_039119015.1">
    <property type="nucleotide sequence ID" value="XM_039263081.1"/>
</dbReference>
<gene>
    <name evidence="2" type="primary">LOC120255186</name>
</gene>
<dbReference type="PANTHER" id="PTHR31579">
    <property type="entry name" value="OS03G0796600 PROTEIN"/>
    <property type="match status" value="1"/>
</dbReference>
<dbReference type="NCBIfam" id="TIGR01615">
    <property type="entry name" value="A_thal_3542"/>
    <property type="match status" value="1"/>
</dbReference>
<dbReference type="GeneID" id="120255186"/>
<accession>A0AB40AVL0</accession>
<dbReference type="AlphaFoldDB" id="A0AB40AVL0"/>
<sequence length="254" mass="27998">MTARYKRATAPFDETARARLWVAGVPEPEIGAESSPELAELVDSFYDEGSGKRSDLGSVKGLEKLRIALSDSGSDPIADRIRYLVESVVRVNGSGLDGLNFRIVIRLRDHGFDAGVCTSVVHACKHEYVDVITSTTTARYIVETNLKAEFQIARPTTEYLSLLEMVPKVFVGTPVTLRTVVQTMCTAGEVSMKCMAMHVPPWRRWAYVHAKWSAPHVRSVSVSPARNSSPARLKACRVEMVNKLKSLPMASGFL</sequence>
<evidence type="ECO:0000313" key="1">
    <source>
        <dbReference type="Proteomes" id="UP001515500"/>
    </source>
</evidence>
<evidence type="ECO:0000313" key="2">
    <source>
        <dbReference type="RefSeq" id="XP_039119015.1"/>
    </source>
</evidence>
<protein>
    <submittedName>
        <fullName evidence="2">Uncharacterized protein LOC120255186</fullName>
    </submittedName>
</protein>
<proteinExistence type="predicted"/>
<reference evidence="2" key="1">
    <citation type="submission" date="2025-08" db="UniProtKB">
        <authorList>
            <consortium name="RefSeq"/>
        </authorList>
    </citation>
    <scope>IDENTIFICATION</scope>
</reference>
<dbReference type="Pfam" id="PF04720">
    <property type="entry name" value="PDDEXK_6"/>
    <property type="match status" value="1"/>
</dbReference>
<dbReference type="InterPro" id="IPR006502">
    <property type="entry name" value="PDDEXK-like"/>
</dbReference>
<dbReference type="Proteomes" id="UP001515500">
    <property type="component" value="Chromosome 3"/>
</dbReference>
<dbReference type="PANTHER" id="PTHR31579:SF42">
    <property type="entry name" value="DUF506 FAMILY PROTEIN (DUF506)"/>
    <property type="match status" value="1"/>
</dbReference>
<name>A0AB40AVL0_DIOCR</name>
<keyword evidence="1" id="KW-1185">Reference proteome</keyword>
<organism evidence="1 2">
    <name type="scientific">Dioscorea cayennensis subsp. rotundata</name>
    <name type="common">White Guinea yam</name>
    <name type="synonym">Dioscorea rotundata</name>
    <dbReference type="NCBI Taxonomy" id="55577"/>
    <lineage>
        <taxon>Eukaryota</taxon>
        <taxon>Viridiplantae</taxon>
        <taxon>Streptophyta</taxon>
        <taxon>Embryophyta</taxon>
        <taxon>Tracheophyta</taxon>
        <taxon>Spermatophyta</taxon>
        <taxon>Magnoliopsida</taxon>
        <taxon>Liliopsida</taxon>
        <taxon>Dioscoreales</taxon>
        <taxon>Dioscoreaceae</taxon>
        <taxon>Dioscorea</taxon>
    </lineage>
</organism>